<gene>
    <name evidence="1" type="ORF">CKO45_14610</name>
</gene>
<proteinExistence type="predicted"/>
<reference evidence="1 2" key="1">
    <citation type="journal article" date="2020" name="Microorganisms">
        <title>Osmotic Adaptation and Compatible Solute Biosynthesis of Phototrophic Bacteria as Revealed from Genome Analyses.</title>
        <authorList>
            <person name="Imhoff J.F."/>
            <person name="Rahn T."/>
            <person name="Kunzel S."/>
            <person name="Keller A."/>
            <person name="Neulinger S.C."/>
        </authorList>
    </citation>
    <scope>NUCLEOTIDE SEQUENCE [LARGE SCALE GENOMIC DNA]</scope>
    <source>
        <strain evidence="1 2">DSM 15382</strain>
    </source>
</reference>
<evidence type="ECO:0000313" key="1">
    <source>
        <dbReference type="EMBL" id="MBK1659470.1"/>
    </source>
</evidence>
<dbReference type="Proteomes" id="UP000697995">
    <property type="component" value="Unassembled WGS sequence"/>
</dbReference>
<name>A0ABS1CYG8_9PROT</name>
<sequence>MRRGVDRPGRRTLLAGCAAALPACTSIGPTRLDRDQLDYARVMAEAGKRQTLFNLVRMRYGEPPAFLVVSQVVSGYTLQGTIEGNFTGFPSAKQSTFGAILGTAQYIDRPTFTLSPVTGEHFVQAYLRPFSPVDVLPLIQGGIPVDLLFRLIAQAIGPLQNTHPLGGPNRSGSAEFPLLLARLLRLQEGGALRVRVRREKESARVYLAFDTRHVPAMRGLVAEVYRMLSVDPSAEEVEVIYGVAQSQPRAREIPVLTRSLLNVLYAIAAEIELPDSDIAAMRAPPTLREPGNPRPSILVRSGPAAPAGSYVSVRIGDAWYWVEDTDYQSKLAFSILELLKSIAEGARGASLPVLTIPTG</sequence>
<organism evidence="1 2">
    <name type="scientific">Paracraurococcus ruber</name>
    <dbReference type="NCBI Taxonomy" id="77675"/>
    <lineage>
        <taxon>Bacteria</taxon>
        <taxon>Pseudomonadati</taxon>
        <taxon>Pseudomonadota</taxon>
        <taxon>Alphaproteobacteria</taxon>
        <taxon>Acetobacterales</taxon>
        <taxon>Roseomonadaceae</taxon>
        <taxon>Paracraurococcus</taxon>
    </lineage>
</organism>
<protein>
    <recommendedName>
        <fullName evidence="3">Lipoprotein</fullName>
    </recommendedName>
</protein>
<accession>A0ABS1CYG8</accession>
<evidence type="ECO:0000313" key="2">
    <source>
        <dbReference type="Proteomes" id="UP000697995"/>
    </source>
</evidence>
<evidence type="ECO:0008006" key="3">
    <source>
        <dbReference type="Google" id="ProtNLM"/>
    </source>
</evidence>
<dbReference type="EMBL" id="NRSG01000103">
    <property type="protein sequence ID" value="MBK1659470.1"/>
    <property type="molecule type" value="Genomic_DNA"/>
</dbReference>
<comment type="caution">
    <text evidence="1">The sequence shown here is derived from an EMBL/GenBank/DDBJ whole genome shotgun (WGS) entry which is preliminary data.</text>
</comment>
<keyword evidence="2" id="KW-1185">Reference proteome</keyword>